<evidence type="ECO:0000256" key="5">
    <source>
        <dbReference type="SAM" id="MobiDB-lite"/>
    </source>
</evidence>
<feature type="transmembrane region" description="Helical" evidence="6">
    <location>
        <begin position="169"/>
        <end position="188"/>
    </location>
</feature>
<feature type="transmembrane region" description="Helical" evidence="6">
    <location>
        <begin position="372"/>
        <end position="389"/>
    </location>
</feature>
<feature type="transmembrane region" description="Helical" evidence="6">
    <location>
        <begin position="104"/>
        <end position="123"/>
    </location>
</feature>
<dbReference type="GeneID" id="70190986"/>
<feature type="transmembrane region" description="Helical" evidence="6">
    <location>
        <begin position="342"/>
        <end position="360"/>
    </location>
</feature>
<reference evidence="8" key="1">
    <citation type="journal article" date="2021" name="Nat. Commun.">
        <title>Genetic determinants of endophytism in the Arabidopsis root mycobiome.</title>
        <authorList>
            <person name="Mesny F."/>
            <person name="Miyauchi S."/>
            <person name="Thiergart T."/>
            <person name="Pickel B."/>
            <person name="Atanasova L."/>
            <person name="Karlsson M."/>
            <person name="Huettel B."/>
            <person name="Barry K.W."/>
            <person name="Haridas S."/>
            <person name="Chen C."/>
            <person name="Bauer D."/>
            <person name="Andreopoulos W."/>
            <person name="Pangilinan J."/>
            <person name="LaButti K."/>
            <person name="Riley R."/>
            <person name="Lipzen A."/>
            <person name="Clum A."/>
            <person name="Drula E."/>
            <person name="Henrissat B."/>
            <person name="Kohler A."/>
            <person name="Grigoriev I.V."/>
            <person name="Martin F.M."/>
            <person name="Hacquard S."/>
        </authorList>
    </citation>
    <scope>NUCLEOTIDE SEQUENCE</scope>
    <source>
        <strain evidence="8">MPI-CAGE-CH-0230</strain>
    </source>
</reference>
<protein>
    <submittedName>
        <fullName evidence="8">Major facilitator superfamily domain-containing protein</fullName>
    </submittedName>
</protein>
<feature type="transmembrane region" description="Helical" evidence="6">
    <location>
        <begin position="303"/>
        <end position="322"/>
    </location>
</feature>
<dbReference type="FunFam" id="1.20.1250.20:FF:000670">
    <property type="entry name" value="MFS general substrate transporter"/>
    <property type="match status" value="1"/>
</dbReference>
<dbReference type="GO" id="GO:0000329">
    <property type="term" value="C:fungal-type vacuole membrane"/>
    <property type="evidence" value="ECO:0007669"/>
    <property type="project" value="TreeGrafter"/>
</dbReference>
<keyword evidence="4 6" id="KW-0472">Membrane</keyword>
<name>A0A9P9BV26_9PEZI</name>
<feature type="transmembrane region" description="Helical" evidence="6">
    <location>
        <begin position="232"/>
        <end position="254"/>
    </location>
</feature>
<feature type="transmembrane region" description="Helical" evidence="6">
    <location>
        <begin position="499"/>
        <end position="525"/>
    </location>
</feature>
<comment type="subcellular location">
    <subcellularLocation>
        <location evidence="1">Membrane</location>
        <topology evidence="1">Multi-pass membrane protein</topology>
    </subcellularLocation>
</comment>
<feature type="transmembrane region" description="Helical" evidence="6">
    <location>
        <begin position="194"/>
        <end position="212"/>
    </location>
</feature>
<evidence type="ECO:0000256" key="4">
    <source>
        <dbReference type="ARBA" id="ARBA00023136"/>
    </source>
</evidence>
<evidence type="ECO:0000256" key="6">
    <source>
        <dbReference type="SAM" id="Phobius"/>
    </source>
</evidence>
<evidence type="ECO:0000313" key="8">
    <source>
        <dbReference type="EMBL" id="KAH7041591.1"/>
    </source>
</evidence>
<evidence type="ECO:0000313" key="9">
    <source>
        <dbReference type="Proteomes" id="UP000756346"/>
    </source>
</evidence>
<gene>
    <name evidence="8" type="ORF">B0I36DRAFT_392692</name>
</gene>
<evidence type="ECO:0000256" key="3">
    <source>
        <dbReference type="ARBA" id="ARBA00022989"/>
    </source>
</evidence>
<feature type="compositionally biased region" description="Polar residues" evidence="5">
    <location>
        <begin position="1"/>
        <end position="22"/>
    </location>
</feature>
<dbReference type="InterPro" id="IPR011701">
    <property type="entry name" value="MFS"/>
</dbReference>
<feature type="transmembrane region" description="Helical" evidence="6">
    <location>
        <begin position="401"/>
        <end position="421"/>
    </location>
</feature>
<dbReference type="PANTHER" id="PTHR23501">
    <property type="entry name" value="MAJOR FACILITATOR SUPERFAMILY"/>
    <property type="match status" value="1"/>
</dbReference>
<feature type="transmembrane region" description="Helical" evidence="6">
    <location>
        <begin position="35"/>
        <end position="53"/>
    </location>
</feature>
<dbReference type="Gene3D" id="1.20.1250.20">
    <property type="entry name" value="MFS general substrate transporter like domains"/>
    <property type="match status" value="1"/>
</dbReference>
<comment type="caution">
    <text evidence="8">The sequence shown here is derived from an EMBL/GenBank/DDBJ whole genome shotgun (WGS) entry which is preliminary data.</text>
</comment>
<dbReference type="GO" id="GO:0015174">
    <property type="term" value="F:basic amino acid transmembrane transporter activity"/>
    <property type="evidence" value="ECO:0007669"/>
    <property type="project" value="TreeGrafter"/>
</dbReference>
<keyword evidence="3 6" id="KW-1133">Transmembrane helix</keyword>
<feature type="domain" description="Major facilitator superfamily (MFS) profile" evidence="7">
    <location>
        <begin position="39"/>
        <end position="527"/>
    </location>
</feature>
<feature type="transmembrane region" description="Helical" evidence="6">
    <location>
        <begin position="129"/>
        <end position="149"/>
    </location>
</feature>
<sequence length="527" mass="56154">MTSTTRDNVSEQTPLLRNPSESGQEDKSSWTKPKWFLLIQIALFSNVFLAGFDGTVTASTYSIISSEFHRSDLASWITTSYLLASTAVQPLYGRFSDVFGRRACLLFATASFGLGCLGCALSANMGSLIFMRAVTGLGGGGLMTMSTIINSDLIPTRHRGMYQAIQNILHGFGAICGASVGGIMADAVGWRFCFLSQVGFVAVTWVVAFVFVQGNGISSPTAGKLGAAWRQIDVTGAALLFVGLVLQLAGISLGSNELSWSHPIVISVLATSCLMLAAFVVAEARCKTVPILPLGLLAGREKVALLVSNVSLGMTAYGFLFLMPLLFQTALLDSASVAGLRMVPPSLATPLGGLSTGIVMRRRGSLVTVTRVGLVMLLCSNALMLSLPMGSAEWKFSVFPIPGNFGSGMIYPSILFSFIRASGIQEHAVATSLVYLTRSMGTMWGVSVVSTIVQNLLPARLETALPDFEGRKEMIEQLLKSTTALRELPLEIQGIVRGVYYGICQVGIVFLLAMTAVGLVCSFLVRE</sequence>
<proteinExistence type="predicted"/>
<feature type="region of interest" description="Disordered" evidence="5">
    <location>
        <begin position="1"/>
        <end position="28"/>
    </location>
</feature>
<feature type="transmembrane region" description="Helical" evidence="6">
    <location>
        <begin position="433"/>
        <end position="453"/>
    </location>
</feature>
<dbReference type="PANTHER" id="PTHR23501:SF81">
    <property type="entry name" value="VACUOLAR BASIC AMINO ACID TRANSPORTER 2"/>
    <property type="match status" value="1"/>
</dbReference>
<dbReference type="InterPro" id="IPR020846">
    <property type="entry name" value="MFS_dom"/>
</dbReference>
<evidence type="ECO:0000256" key="1">
    <source>
        <dbReference type="ARBA" id="ARBA00004141"/>
    </source>
</evidence>
<dbReference type="RefSeq" id="XP_046019646.1">
    <property type="nucleotide sequence ID" value="XM_046161440.1"/>
</dbReference>
<dbReference type="PROSITE" id="PS50850">
    <property type="entry name" value="MFS"/>
    <property type="match status" value="1"/>
</dbReference>
<organism evidence="8 9">
    <name type="scientific">Microdochium trichocladiopsis</name>
    <dbReference type="NCBI Taxonomy" id="1682393"/>
    <lineage>
        <taxon>Eukaryota</taxon>
        <taxon>Fungi</taxon>
        <taxon>Dikarya</taxon>
        <taxon>Ascomycota</taxon>
        <taxon>Pezizomycotina</taxon>
        <taxon>Sordariomycetes</taxon>
        <taxon>Xylariomycetidae</taxon>
        <taxon>Xylariales</taxon>
        <taxon>Microdochiaceae</taxon>
        <taxon>Microdochium</taxon>
    </lineage>
</organism>
<evidence type="ECO:0000259" key="7">
    <source>
        <dbReference type="PROSITE" id="PS50850"/>
    </source>
</evidence>
<dbReference type="Proteomes" id="UP000756346">
    <property type="component" value="Unassembled WGS sequence"/>
</dbReference>
<dbReference type="InterPro" id="IPR036259">
    <property type="entry name" value="MFS_trans_sf"/>
</dbReference>
<evidence type="ECO:0000256" key="2">
    <source>
        <dbReference type="ARBA" id="ARBA00022692"/>
    </source>
</evidence>
<dbReference type="SUPFAM" id="SSF103473">
    <property type="entry name" value="MFS general substrate transporter"/>
    <property type="match status" value="1"/>
</dbReference>
<feature type="transmembrane region" description="Helical" evidence="6">
    <location>
        <begin position="73"/>
        <end position="92"/>
    </location>
</feature>
<dbReference type="EMBL" id="JAGTJQ010000001">
    <property type="protein sequence ID" value="KAH7041591.1"/>
    <property type="molecule type" value="Genomic_DNA"/>
</dbReference>
<feature type="transmembrane region" description="Helical" evidence="6">
    <location>
        <begin position="260"/>
        <end position="282"/>
    </location>
</feature>
<dbReference type="AlphaFoldDB" id="A0A9P9BV26"/>
<dbReference type="Pfam" id="PF07690">
    <property type="entry name" value="MFS_1"/>
    <property type="match status" value="1"/>
</dbReference>
<dbReference type="OrthoDB" id="6770063at2759"/>
<accession>A0A9P9BV26</accession>
<keyword evidence="2 6" id="KW-0812">Transmembrane</keyword>
<keyword evidence="9" id="KW-1185">Reference proteome</keyword>